<evidence type="ECO:0000256" key="2">
    <source>
        <dbReference type="ARBA" id="ARBA00023242"/>
    </source>
</evidence>
<dbReference type="GO" id="GO:0003714">
    <property type="term" value="F:transcription corepressor activity"/>
    <property type="evidence" value="ECO:0007669"/>
    <property type="project" value="InterPro"/>
</dbReference>
<dbReference type="Proteomes" id="UP001149090">
    <property type="component" value="Unassembled WGS sequence"/>
</dbReference>
<dbReference type="PANTHER" id="PTHR12346">
    <property type="entry name" value="SIN3B-RELATED"/>
    <property type="match status" value="1"/>
</dbReference>
<gene>
    <name evidence="5" type="ORF">M0811_06440</name>
</gene>
<evidence type="ECO:0000256" key="3">
    <source>
        <dbReference type="PROSITE-ProRule" id="PRU00810"/>
    </source>
</evidence>
<dbReference type="Pfam" id="PF02671">
    <property type="entry name" value="PAH"/>
    <property type="match status" value="2"/>
</dbReference>
<dbReference type="InterPro" id="IPR039774">
    <property type="entry name" value="Sin3-like"/>
</dbReference>
<accession>A0A9Q0LR73</accession>
<reference evidence="5" key="1">
    <citation type="submission" date="2022-10" db="EMBL/GenBank/DDBJ databases">
        <title>Novel sulphate-reducing endosymbionts in the free-living metamonad Anaeramoeba.</title>
        <authorList>
            <person name="Jerlstrom-Hultqvist J."/>
            <person name="Cepicka I."/>
            <person name="Gallot-Lavallee L."/>
            <person name="Salas-Leiva D."/>
            <person name="Curtis B.A."/>
            <person name="Zahonova K."/>
            <person name="Pipaliya S."/>
            <person name="Dacks J."/>
            <person name="Roger A.J."/>
        </authorList>
    </citation>
    <scope>NUCLEOTIDE SEQUENCE</scope>
    <source>
        <strain evidence="5">BMAN</strain>
    </source>
</reference>
<feature type="coiled-coil region" evidence="4">
    <location>
        <begin position="279"/>
        <end position="327"/>
    </location>
</feature>
<dbReference type="PROSITE" id="PS51477">
    <property type="entry name" value="PAH"/>
    <property type="match status" value="2"/>
</dbReference>
<evidence type="ECO:0000313" key="6">
    <source>
        <dbReference type="Proteomes" id="UP001149090"/>
    </source>
</evidence>
<protein>
    <submittedName>
        <fullName evidence="5">Sin3a isoform g</fullName>
    </submittedName>
</protein>
<comment type="caution">
    <text evidence="5">The sequence shown here is derived from an EMBL/GenBank/DDBJ whole genome shotgun (WGS) entry which is preliminary data.</text>
</comment>
<dbReference type="GO" id="GO:0005634">
    <property type="term" value="C:nucleus"/>
    <property type="evidence" value="ECO:0007669"/>
    <property type="project" value="UniProtKB-SubCell"/>
</dbReference>
<dbReference type="SUPFAM" id="SSF47762">
    <property type="entry name" value="PAH2 domain"/>
    <property type="match status" value="2"/>
</dbReference>
<proteinExistence type="predicted"/>
<dbReference type="InterPro" id="IPR003822">
    <property type="entry name" value="PAH"/>
</dbReference>
<name>A0A9Q0LR73_ANAIG</name>
<sequence length="376" mass="45009">MNPSQFASPTFLENPGNESTNLNPFINYNSENQNFPTIHNLYNNPMFFSNQQQNNISSYFPNFPHKTEHEMTTSMVSDQDDSKNEEKIIDLSQLKFDPKTHPKDMLVFFEKVHPGPLLEHLPIIQSISQSNPHNGFQFKEEDARDFIHEVQERFKNKPENYRLFIHLLHQQILRQSENSNLYPQINKLFNDHPDLIEKFNMFVPKESQFEKEKISLTYAFTLLYKIKHKLHDKPDVYNKFVTLLREQQTKALPHQVVMSRVKKLFHNFPELSKEFEVFLQSQEGHLKQMENQIENEFNEEHLNEIENEFNEEHLNQLENQLENEFNEEHLNQLENQLENQFQFQFQFQFQNGLFSFENHPRIIPNYKTKTSTTTLS</sequence>
<comment type="subcellular location">
    <subcellularLocation>
        <location evidence="1 3">Nucleus</location>
    </subcellularLocation>
</comment>
<dbReference type="AlphaFoldDB" id="A0A9Q0LR73"/>
<keyword evidence="2 3" id="KW-0539">Nucleus</keyword>
<dbReference type="OrthoDB" id="10265969at2759"/>
<dbReference type="InterPro" id="IPR036600">
    <property type="entry name" value="PAH_sf"/>
</dbReference>
<dbReference type="Gene3D" id="1.20.1160.11">
    <property type="entry name" value="Paired amphipathic helix"/>
    <property type="match status" value="2"/>
</dbReference>
<dbReference type="EMBL" id="JAPDFW010000061">
    <property type="protein sequence ID" value="KAJ5076440.1"/>
    <property type="molecule type" value="Genomic_DNA"/>
</dbReference>
<evidence type="ECO:0000256" key="4">
    <source>
        <dbReference type="SAM" id="Coils"/>
    </source>
</evidence>
<evidence type="ECO:0000256" key="1">
    <source>
        <dbReference type="ARBA" id="ARBA00004123"/>
    </source>
</evidence>
<keyword evidence="4" id="KW-0175">Coiled coil</keyword>
<organism evidence="5 6">
    <name type="scientific">Anaeramoeba ignava</name>
    <name type="common">Anaerobic marine amoeba</name>
    <dbReference type="NCBI Taxonomy" id="1746090"/>
    <lineage>
        <taxon>Eukaryota</taxon>
        <taxon>Metamonada</taxon>
        <taxon>Anaeramoebidae</taxon>
        <taxon>Anaeramoeba</taxon>
    </lineage>
</organism>
<evidence type="ECO:0000313" key="5">
    <source>
        <dbReference type="EMBL" id="KAJ5076440.1"/>
    </source>
</evidence>
<keyword evidence="6" id="KW-1185">Reference proteome</keyword>